<dbReference type="Gene3D" id="6.10.10.10">
    <property type="entry name" value="Flagellar export chaperone, C-terminal domain"/>
    <property type="match status" value="1"/>
</dbReference>
<feature type="domain" description="Flagellin N-terminal" evidence="5">
    <location>
        <begin position="5"/>
        <end position="143"/>
    </location>
</feature>
<dbReference type="Pfam" id="PF00700">
    <property type="entry name" value="Flagellin_C"/>
    <property type="match status" value="1"/>
</dbReference>
<keyword evidence="2 3" id="KW-0975">Bacterial flagellum</keyword>
<keyword evidence="7" id="KW-0966">Cell projection</keyword>
<keyword evidence="7" id="KW-0282">Flagellum</keyword>
<evidence type="ECO:0000313" key="7">
    <source>
        <dbReference type="EMBL" id="ART52992.1"/>
    </source>
</evidence>
<keyword evidence="4" id="KW-0175">Coiled coil</keyword>
<evidence type="ECO:0000256" key="4">
    <source>
        <dbReference type="SAM" id="Coils"/>
    </source>
</evidence>
<dbReference type="GO" id="GO:0005576">
    <property type="term" value="C:extracellular region"/>
    <property type="evidence" value="ECO:0007669"/>
    <property type="project" value="UniProtKB-SubCell"/>
</dbReference>
<name>A0A240U596_9BURK</name>
<dbReference type="SUPFAM" id="SSF64518">
    <property type="entry name" value="Phase 1 flagellin"/>
    <property type="match status" value="1"/>
</dbReference>
<dbReference type="InterPro" id="IPR042187">
    <property type="entry name" value="Flagellin_C_sub2"/>
</dbReference>
<dbReference type="PANTHER" id="PTHR42792:SF2">
    <property type="entry name" value="FLAGELLIN"/>
    <property type="match status" value="1"/>
</dbReference>
<comment type="subcellular location">
    <subcellularLocation>
        <location evidence="3">Secreted</location>
    </subcellularLocation>
    <subcellularLocation>
        <location evidence="3">Bacterial flagellum</location>
    </subcellularLocation>
</comment>
<evidence type="ECO:0000313" key="8">
    <source>
        <dbReference type="Proteomes" id="UP000194432"/>
    </source>
</evidence>
<accession>A0A240U596</accession>
<dbReference type="PRINTS" id="PR00207">
    <property type="entry name" value="FLAGELLIN"/>
</dbReference>
<organism evidence="7 8">
    <name type="scientific">Acidovorax carolinensis</name>
    <dbReference type="NCBI Taxonomy" id="553814"/>
    <lineage>
        <taxon>Bacteria</taxon>
        <taxon>Pseudomonadati</taxon>
        <taxon>Pseudomonadota</taxon>
        <taxon>Betaproteobacteria</taxon>
        <taxon>Burkholderiales</taxon>
        <taxon>Comamonadaceae</taxon>
        <taxon>Acidovorax</taxon>
    </lineage>
</organism>
<dbReference type="EMBL" id="CP021361">
    <property type="protein sequence ID" value="ART52992.1"/>
    <property type="molecule type" value="Genomic_DNA"/>
</dbReference>
<dbReference type="Gene3D" id="3.30.70.2120">
    <property type="match status" value="1"/>
</dbReference>
<dbReference type="InterPro" id="IPR046358">
    <property type="entry name" value="Flagellin_C"/>
</dbReference>
<protein>
    <recommendedName>
        <fullName evidence="3">Flagellin</fullName>
    </recommendedName>
</protein>
<evidence type="ECO:0000259" key="6">
    <source>
        <dbReference type="Pfam" id="PF00700"/>
    </source>
</evidence>
<dbReference type="Pfam" id="PF00669">
    <property type="entry name" value="Flagellin_N"/>
    <property type="match status" value="1"/>
</dbReference>
<dbReference type="KEGG" id="acin:CBP34_16830"/>
<dbReference type="Proteomes" id="UP000194432">
    <property type="component" value="Chromosome 1"/>
</dbReference>
<keyword evidence="7" id="KW-0969">Cilium</keyword>
<dbReference type="PANTHER" id="PTHR42792">
    <property type="entry name" value="FLAGELLIN"/>
    <property type="match status" value="1"/>
</dbReference>
<feature type="coiled-coil region" evidence="4">
    <location>
        <begin position="102"/>
        <end position="129"/>
    </location>
</feature>
<comment type="function">
    <text evidence="3">Flagellin is the subunit protein which polymerizes to form the filaments of bacterial flagella.</text>
</comment>
<dbReference type="AlphaFoldDB" id="A0A240U596"/>
<comment type="similarity">
    <text evidence="1 3">Belongs to the bacterial flagellin family.</text>
</comment>
<dbReference type="GO" id="GO:0009288">
    <property type="term" value="C:bacterial-type flagellum"/>
    <property type="evidence" value="ECO:0007669"/>
    <property type="project" value="UniProtKB-SubCell"/>
</dbReference>
<dbReference type="InterPro" id="IPR001492">
    <property type="entry name" value="Flagellin"/>
</dbReference>
<dbReference type="GO" id="GO:0005198">
    <property type="term" value="F:structural molecule activity"/>
    <property type="evidence" value="ECO:0007669"/>
    <property type="project" value="UniProtKB-UniRule"/>
</dbReference>
<keyword evidence="8" id="KW-1185">Reference proteome</keyword>
<gene>
    <name evidence="7" type="ORF">CBP34_16830</name>
</gene>
<keyword evidence="3" id="KW-0964">Secreted</keyword>
<evidence type="ECO:0000256" key="2">
    <source>
        <dbReference type="ARBA" id="ARBA00023143"/>
    </source>
</evidence>
<proteinExistence type="inferred from homology"/>
<feature type="domain" description="Flagellin C-terminal" evidence="6">
    <location>
        <begin position="296"/>
        <end position="379"/>
    </location>
</feature>
<dbReference type="Gene3D" id="1.20.1330.10">
    <property type="entry name" value="f41 fragment of flagellin, N-terminal domain"/>
    <property type="match status" value="1"/>
</dbReference>
<sequence length="380" mass="39198">MAAIINTNIQSLNAQRNLSASQSSLSTSMQRLSSGLRINSAKDDAAGLAISERMTTQIRGLNQAARNANDGVSLAQTAEGALGTIGNNLQRIRELAVQSRNATNSTDDRAALQKEVAQLKSEIDRVAGDTSFNGTKLLDGSFTEKAFQVGPDQGQLISIDSIQNTKIASLGEWATAAKNTYTQTTNAITVTAATPASLSINGITISSANGTLAELEASFNTAKTANAALNNVTFDVAAGKITSTDKNLTIGSLAGVGGVTAGTTAGTATAVASTNKTGFTDLDISTEAGADDAILAMDAALKAVNSSRADLGAIQNRFEAVVTNLGVNSENLSASRSRIMDADFAQETANLSRSQILQQAGTAMVAQANQLPQNVLKLLQ</sequence>
<evidence type="ECO:0000256" key="3">
    <source>
        <dbReference type="RuleBase" id="RU362073"/>
    </source>
</evidence>
<dbReference type="RefSeq" id="WP_094098699.1">
    <property type="nucleotide sequence ID" value="NZ_CP021361.1"/>
</dbReference>
<evidence type="ECO:0000259" key="5">
    <source>
        <dbReference type="Pfam" id="PF00669"/>
    </source>
</evidence>
<dbReference type="InterPro" id="IPR001029">
    <property type="entry name" value="Flagellin_N"/>
</dbReference>
<evidence type="ECO:0000256" key="1">
    <source>
        <dbReference type="ARBA" id="ARBA00005709"/>
    </source>
</evidence>
<reference evidence="7 8" key="1">
    <citation type="submission" date="2017-05" db="EMBL/GenBank/DDBJ databases">
        <title>Polyphasic characterization of four soil-derived phenanthrene-degrading Acidovorax strains and proposal of Acidovorax phenanthrenivorans sp. nov.</title>
        <authorList>
            <person name="Singleton D.R."/>
            <person name="Lee J."/>
            <person name="Dickey A.N."/>
            <person name="Stroud A."/>
            <person name="Scholl E.H."/>
            <person name="Wright F.A."/>
            <person name="Aitken M.D."/>
        </authorList>
    </citation>
    <scope>NUCLEOTIDE SEQUENCE [LARGE SCALE GENOMIC DNA]</scope>
    <source>
        <strain evidence="7">NA3</strain>
    </source>
</reference>